<evidence type="ECO:0000256" key="1">
    <source>
        <dbReference type="SAM" id="Phobius"/>
    </source>
</evidence>
<proteinExistence type="predicted"/>
<keyword evidence="1" id="KW-0812">Transmembrane</keyword>
<feature type="transmembrane region" description="Helical" evidence="1">
    <location>
        <begin position="28"/>
        <end position="61"/>
    </location>
</feature>
<dbReference type="RefSeq" id="WP_338103054.1">
    <property type="nucleotide sequence ID" value="NZ_CP131060.1"/>
</dbReference>
<dbReference type="Proteomes" id="UP001303587">
    <property type="component" value="Chromosome"/>
</dbReference>
<dbReference type="GeneID" id="89229651"/>
<dbReference type="AlphaFoldDB" id="A0AA96V224"/>
<sequence>MASPLLAAIFSFFIPGLGQFYDGHFLRGAIIFVGLLILGAAAAVLWVTLILGALLSLFIFLIWAWNIYDAYQLAK</sequence>
<reference evidence="2 3" key="1">
    <citation type="submission" date="2023-07" db="EMBL/GenBank/DDBJ databases">
        <title>Closed genoem sequence of Methanosarcinaceae archaeon Ac7.</title>
        <authorList>
            <person name="Poehlein A."/>
            <person name="Protasov E."/>
            <person name="Platt K."/>
            <person name="Reeh H."/>
            <person name="Daniel R."/>
            <person name="Brune A."/>
        </authorList>
    </citation>
    <scope>NUCLEOTIDE SEQUENCE [LARGE SCALE GENOMIC DNA]</scope>
    <source>
        <strain evidence="2 3">Ac7</strain>
    </source>
</reference>
<keyword evidence="1" id="KW-1133">Transmembrane helix</keyword>
<protein>
    <recommendedName>
        <fullName evidence="4">TM2 domain-containing protein</fullName>
    </recommendedName>
</protein>
<evidence type="ECO:0000313" key="2">
    <source>
        <dbReference type="EMBL" id="WNY25002.1"/>
    </source>
</evidence>
<evidence type="ECO:0000313" key="3">
    <source>
        <dbReference type="Proteomes" id="UP001303587"/>
    </source>
</evidence>
<dbReference type="EMBL" id="CP131060">
    <property type="protein sequence ID" value="WNY25002.1"/>
    <property type="molecule type" value="Genomic_DNA"/>
</dbReference>
<keyword evidence="3" id="KW-1185">Reference proteome</keyword>
<name>A0AA96V224_9EURY</name>
<keyword evidence="1" id="KW-0472">Membrane</keyword>
<organism evidence="2 3">
    <name type="scientific">Methanolapillus millepedarum</name>
    <dbReference type="NCBI Taxonomy" id="3028296"/>
    <lineage>
        <taxon>Archaea</taxon>
        <taxon>Methanobacteriati</taxon>
        <taxon>Methanobacteriota</taxon>
        <taxon>Stenosarchaea group</taxon>
        <taxon>Methanomicrobia</taxon>
        <taxon>Methanosarcinales</taxon>
        <taxon>Methanosarcinaceae</taxon>
        <taxon>Methanolapillus</taxon>
    </lineage>
</organism>
<gene>
    <name evidence="2" type="ORF">MsAc7_05340</name>
</gene>
<accession>A0AA96V224</accession>
<evidence type="ECO:0008006" key="4">
    <source>
        <dbReference type="Google" id="ProtNLM"/>
    </source>
</evidence>